<comment type="caution">
    <text evidence="2">The sequence shown here is derived from an EMBL/GenBank/DDBJ whole genome shotgun (WGS) entry which is preliminary data.</text>
</comment>
<keyword evidence="3" id="KW-1185">Reference proteome</keyword>
<accession>A0A4R8DPN6</accession>
<dbReference type="InterPro" id="IPR009081">
    <property type="entry name" value="PP-bd_ACP"/>
</dbReference>
<dbReference type="Gene3D" id="1.10.1200.10">
    <property type="entry name" value="ACP-like"/>
    <property type="match status" value="1"/>
</dbReference>
<dbReference type="EMBL" id="SODV01000001">
    <property type="protein sequence ID" value="TDW99256.1"/>
    <property type="molecule type" value="Genomic_DNA"/>
</dbReference>
<evidence type="ECO:0000259" key="1">
    <source>
        <dbReference type="PROSITE" id="PS50075"/>
    </source>
</evidence>
<dbReference type="OrthoDB" id="709891at2"/>
<proteinExistence type="predicted"/>
<organism evidence="2 3">
    <name type="scientific">Dinghuibacter silviterrae</name>
    <dbReference type="NCBI Taxonomy" id="1539049"/>
    <lineage>
        <taxon>Bacteria</taxon>
        <taxon>Pseudomonadati</taxon>
        <taxon>Bacteroidota</taxon>
        <taxon>Chitinophagia</taxon>
        <taxon>Chitinophagales</taxon>
        <taxon>Chitinophagaceae</taxon>
        <taxon>Dinghuibacter</taxon>
    </lineage>
</organism>
<gene>
    <name evidence="2" type="ORF">EDB95_0265</name>
</gene>
<sequence length="100" mass="11332">MDTVTIPEKYNGEQIFAVLKNIIADIVGEEFALEMDIQADSSFARDLEMDSIEIVTLSEKIKDHFGKDIDFTGWLSGMDIDELIALKVNDVIEYIRLCQS</sequence>
<dbReference type="PROSITE" id="PS50075">
    <property type="entry name" value="CARRIER"/>
    <property type="match status" value="1"/>
</dbReference>
<dbReference type="Proteomes" id="UP000294498">
    <property type="component" value="Unassembled WGS sequence"/>
</dbReference>
<name>A0A4R8DPN6_9BACT</name>
<dbReference type="Pfam" id="PF00550">
    <property type="entry name" value="PP-binding"/>
    <property type="match status" value="1"/>
</dbReference>
<evidence type="ECO:0000313" key="2">
    <source>
        <dbReference type="EMBL" id="TDW99256.1"/>
    </source>
</evidence>
<reference evidence="2 3" key="1">
    <citation type="submission" date="2019-03" db="EMBL/GenBank/DDBJ databases">
        <title>Genomic Encyclopedia of Type Strains, Phase IV (KMG-IV): sequencing the most valuable type-strain genomes for metagenomic binning, comparative biology and taxonomic classification.</title>
        <authorList>
            <person name="Goeker M."/>
        </authorList>
    </citation>
    <scope>NUCLEOTIDE SEQUENCE [LARGE SCALE GENOMIC DNA]</scope>
    <source>
        <strain evidence="2 3">DSM 100059</strain>
    </source>
</reference>
<protein>
    <submittedName>
        <fullName evidence="2">Acyl carrier protein</fullName>
    </submittedName>
</protein>
<evidence type="ECO:0000313" key="3">
    <source>
        <dbReference type="Proteomes" id="UP000294498"/>
    </source>
</evidence>
<dbReference type="InterPro" id="IPR036736">
    <property type="entry name" value="ACP-like_sf"/>
</dbReference>
<dbReference type="AlphaFoldDB" id="A0A4R8DPN6"/>
<dbReference type="RefSeq" id="WP_133989796.1">
    <property type="nucleotide sequence ID" value="NZ_SODV01000001.1"/>
</dbReference>
<feature type="domain" description="Carrier" evidence="1">
    <location>
        <begin position="13"/>
        <end position="99"/>
    </location>
</feature>
<dbReference type="SUPFAM" id="SSF47336">
    <property type="entry name" value="ACP-like"/>
    <property type="match status" value="1"/>
</dbReference>